<comment type="caution">
    <text evidence="1">The sequence shown here is derived from an EMBL/GenBank/DDBJ whole genome shotgun (WGS) entry which is preliminary data.</text>
</comment>
<sequence>MLDEDKLFVVSDKTTVPVETWEGLLVEVSEGVIIIKSEIAGSPNLKKTKPTILALYNPGSKHRDKAFLIKFLDS</sequence>
<proteinExistence type="predicted"/>
<evidence type="ECO:0000313" key="2">
    <source>
        <dbReference type="Proteomes" id="UP001381693"/>
    </source>
</evidence>
<accession>A0AAN8X4C6</accession>
<name>A0AAN8X4C6_HALRR</name>
<evidence type="ECO:0000313" key="1">
    <source>
        <dbReference type="EMBL" id="KAK7071809.1"/>
    </source>
</evidence>
<gene>
    <name evidence="1" type="ORF">SK128_010183</name>
</gene>
<keyword evidence="2" id="KW-1185">Reference proteome</keyword>
<protein>
    <submittedName>
        <fullName evidence="1">Uncharacterized protein</fullName>
    </submittedName>
</protein>
<organism evidence="1 2">
    <name type="scientific">Halocaridina rubra</name>
    <name type="common">Hawaiian red shrimp</name>
    <dbReference type="NCBI Taxonomy" id="373956"/>
    <lineage>
        <taxon>Eukaryota</taxon>
        <taxon>Metazoa</taxon>
        <taxon>Ecdysozoa</taxon>
        <taxon>Arthropoda</taxon>
        <taxon>Crustacea</taxon>
        <taxon>Multicrustacea</taxon>
        <taxon>Malacostraca</taxon>
        <taxon>Eumalacostraca</taxon>
        <taxon>Eucarida</taxon>
        <taxon>Decapoda</taxon>
        <taxon>Pleocyemata</taxon>
        <taxon>Caridea</taxon>
        <taxon>Atyoidea</taxon>
        <taxon>Atyidae</taxon>
        <taxon>Halocaridina</taxon>
    </lineage>
</organism>
<reference evidence="1 2" key="1">
    <citation type="submission" date="2023-11" db="EMBL/GenBank/DDBJ databases">
        <title>Halocaridina rubra genome assembly.</title>
        <authorList>
            <person name="Smith C."/>
        </authorList>
    </citation>
    <scope>NUCLEOTIDE SEQUENCE [LARGE SCALE GENOMIC DNA]</scope>
    <source>
        <strain evidence="1">EP-1</strain>
        <tissue evidence="1">Whole</tissue>
    </source>
</reference>
<dbReference type="Proteomes" id="UP001381693">
    <property type="component" value="Unassembled WGS sequence"/>
</dbReference>
<dbReference type="EMBL" id="JAXCGZ010013913">
    <property type="protein sequence ID" value="KAK7071809.1"/>
    <property type="molecule type" value="Genomic_DNA"/>
</dbReference>
<dbReference type="AlphaFoldDB" id="A0AAN8X4C6"/>